<proteinExistence type="predicted"/>
<organism evidence="2 3">
    <name type="scientific">Anaerobacillus alkaliphilus</name>
    <dbReference type="NCBI Taxonomy" id="1548597"/>
    <lineage>
        <taxon>Bacteria</taxon>
        <taxon>Bacillati</taxon>
        <taxon>Bacillota</taxon>
        <taxon>Bacilli</taxon>
        <taxon>Bacillales</taxon>
        <taxon>Bacillaceae</taxon>
        <taxon>Anaerobacillus</taxon>
    </lineage>
</organism>
<dbReference type="OrthoDB" id="333057at2"/>
<dbReference type="Pfam" id="PF08570">
    <property type="entry name" value="DUF1761"/>
    <property type="match status" value="1"/>
</dbReference>
<feature type="transmembrane region" description="Helical" evidence="1">
    <location>
        <begin position="103"/>
        <end position="125"/>
    </location>
</feature>
<dbReference type="AlphaFoldDB" id="A0A4Q0VZZ2"/>
<keyword evidence="3" id="KW-1185">Reference proteome</keyword>
<dbReference type="EMBL" id="QOUX01000001">
    <property type="protein sequence ID" value="RXJ04538.1"/>
    <property type="molecule type" value="Genomic_DNA"/>
</dbReference>
<evidence type="ECO:0000313" key="2">
    <source>
        <dbReference type="EMBL" id="RXJ04538.1"/>
    </source>
</evidence>
<protein>
    <submittedName>
        <fullName evidence="2">DUF1761 domain-containing protein</fullName>
    </submittedName>
</protein>
<feature type="transmembrane region" description="Helical" evidence="1">
    <location>
        <begin position="6"/>
        <end position="30"/>
    </location>
</feature>
<gene>
    <name evidence="2" type="ORF">DS745_03910</name>
</gene>
<accession>A0A4Q0VZZ2</accession>
<name>A0A4Q0VZZ2_9BACI</name>
<keyword evidence="1" id="KW-0812">Transmembrane</keyword>
<feature type="transmembrane region" description="Helical" evidence="1">
    <location>
        <begin position="42"/>
        <end position="60"/>
    </location>
</feature>
<evidence type="ECO:0000313" key="3">
    <source>
        <dbReference type="Proteomes" id="UP000290649"/>
    </source>
</evidence>
<keyword evidence="1" id="KW-0472">Membrane</keyword>
<reference evidence="2 3" key="1">
    <citation type="journal article" date="2019" name="Int. J. Syst. Evol. Microbiol.">
        <title>Anaerobacillus alkaliphilus sp. nov., a novel alkaliphilic and moderately halophilic bacterium.</title>
        <authorList>
            <person name="Borsodi A.K."/>
            <person name="Aszalos J.M."/>
            <person name="Bihari P."/>
            <person name="Nagy I."/>
            <person name="Schumann P."/>
            <person name="Sproer C."/>
            <person name="Kovacs A.L."/>
            <person name="Boka K."/>
            <person name="Dobosy P."/>
            <person name="Ovari M."/>
            <person name="Szili-Kovacs T."/>
            <person name="Toth E."/>
        </authorList>
    </citation>
    <scope>NUCLEOTIDE SEQUENCE [LARGE SCALE GENOMIC DNA]</scope>
    <source>
        <strain evidence="2 3">B16-10</strain>
    </source>
</reference>
<feature type="transmembrane region" description="Helical" evidence="1">
    <location>
        <begin position="72"/>
        <end position="91"/>
    </location>
</feature>
<comment type="caution">
    <text evidence="2">The sequence shown here is derived from an EMBL/GenBank/DDBJ whole genome shotgun (WGS) entry which is preliminary data.</text>
</comment>
<dbReference type="InterPro" id="IPR013879">
    <property type="entry name" value="DUF1761"/>
</dbReference>
<evidence type="ECO:0000256" key="1">
    <source>
        <dbReference type="SAM" id="Phobius"/>
    </source>
</evidence>
<dbReference type="Proteomes" id="UP000290649">
    <property type="component" value="Unassembled WGS sequence"/>
</dbReference>
<keyword evidence="1" id="KW-1133">Transmembrane helix</keyword>
<dbReference type="RefSeq" id="WP_129076878.1">
    <property type="nucleotide sequence ID" value="NZ_QOUX01000001.1"/>
</dbReference>
<sequence>MILAIIVGVILYMAIGMLYYSPILFGNRWVEELNIKPEHPNYGLLTFVTIVTSIMLYVVLQLSQAQTLLDGALIGACIGIIVALAYAKDFIFGLATHSKNSRIVYFIAVGYHLIALTVIGAVMMLF</sequence>